<evidence type="ECO:0000313" key="3">
    <source>
        <dbReference type="Proteomes" id="UP000479499"/>
    </source>
</evidence>
<feature type="chain" id="PRO_5039276011" evidence="1">
    <location>
        <begin position="24"/>
        <end position="95"/>
    </location>
</feature>
<evidence type="ECO:0000256" key="1">
    <source>
        <dbReference type="SAM" id="SignalP"/>
    </source>
</evidence>
<accession>A0A6M1L6A4</accession>
<dbReference type="Proteomes" id="UP000479499">
    <property type="component" value="Unassembled WGS sequence"/>
</dbReference>
<organism evidence="2 3">
    <name type="scientific">Streptococcus equi subsp. ruminatorum</name>
    <dbReference type="NCBI Taxonomy" id="254358"/>
    <lineage>
        <taxon>Bacteria</taxon>
        <taxon>Bacillati</taxon>
        <taxon>Bacillota</taxon>
        <taxon>Bacilli</taxon>
        <taxon>Lactobacillales</taxon>
        <taxon>Streptococcaceae</taxon>
        <taxon>Streptococcus</taxon>
    </lineage>
</organism>
<proteinExistence type="predicted"/>
<comment type="caution">
    <text evidence="2">The sequence shown here is derived from an EMBL/GenBank/DDBJ whole genome shotgun (WGS) entry which is preliminary data.</text>
</comment>
<gene>
    <name evidence="2" type="ORF">G5B50_02780</name>
</gene>
<feature type="signal peptide" evidence="1">
    <location>
        <begin position="1"/>
        <end position="23"/>
    </location>
</feature>
<dbReference type="RefSeq" id="WP_164335434.1">
    <property type="nucleotide sequence ID" value="NZ_JAAKFZ010000004.1"/>
</dbReference>
<reference evidence="2 3" key="1">
    <citation type="submission" date="2020-02" db="EMBL/GenBank/DDBJ databases">
        <title>M-like protein SrM is not crucial to the virulence of a novel isolate of Streptococcus equi subsp. ruminatorum from Macaca mulatta.</title>
        <authorList>
            <person name="Guo G."/>
            <person name="Cheng L."/>
            <person name="Zhang W."/>
        </authorList>
    </citation>
    <scope>NUCLEOTIDE SEQUENCE [LARGE SCALE GENOMIC DNA]</scope>
    <source>
        <strain evidence="2 3">FJ1804</strain>
    </source>
</reference>
<dbReference type="AlphaFoldDB" id="A0A6M1L6A4"/>
<dbReference type="EMBL" id="JAAKFZ010000004">
    <property type="protein sequence ID" value="NGL83697.1"/>
    <property type="molecule type" value="Genomic_DNA"/>
</dbReference>
<evidence type="ECO:0000313" key="2">
    <source>
        <dbReference type="EMBL" id="NGL83697.1"/>
    </source>
</evidence>
<sequence length="95" mass="10737">MKLTKTLCLVAATAALALAPINASNGQANTVLAMQRAEQRIDESKCTPLGHGHIKCPDGNLYYHEKYDPYSLYSWVSRSFYTFYSVWSTLNRVFK</sequence>
<name>A0A6M1L6A4_9STRE</name>
<keyword evidence="1" id="KW-0732">Signal</keyword>
<protein>
    <submittedName>
        <fullName evidence="2">Uncharacterized protein</fullName>
    </submittedName>
</protein>